<dbReference type="EMBL" id="JBHULH010000001">
    <property type="protein sequence ID" value="MFD2566068.1"/>
    <property type="molecule type" value="Genomic_DNA"/>
</dbReference>
<protein>
    <submittedName>
        <fullName evidence="1">Uncharacterized protein</fullName>
    </submittedName>
</protein>
<sequence>MSLDYRFFIGMKSAIKFYDNVTGAKTHQDYLYEDKSGKLHLVIRQFYEDVVDHDGALVDYKTKTFWYKTIGDHLIKQETLKLSSDKLYDLQISRRNRVKQYLLKEAETAANPMIHPIFTLLFNWLEADLSTWINTGDASFLHDKLDNAPSTDDQKVISIFGTNQGVPKSIVDLLNLPTETNNNVIGYLKYYIK</sequence>
<reference evidence="2" key="1">
    <citation type="journal article" date="2019" name="Int. J. Syst. Evol. Microbiol.">
        <title>The Global Catalogue of Microorganisms (GCM) 10K type strain sequencing project: providing services to taxonomists for standard genome sequencing and annotation.</title>
        <authorList>
            <consortium name="The Broad Institute Genomics Platform"/>
            <consortium name="The Broad Institute Genome Sequencing Center for Infectious Disease"/>
            <person name="Wu L."/>
            <person name="Ma J."/>
        </authorList>
    </citation>
    <scope>NUCLEOTIDE SEQUENCE [LARGE SCALE GENOMIC DNA]</scope>
    <source>
        <strain evidence="2">KCTC 52127</strain>
    </source>
</reference>
<gene>
    <name evidence="1" type="ORF">ACFSRZ_01715</name>
</gene>
<proteinExistence type="predicted"/>
<name>A0ABW5LQ34_9FLAO</name>
<accession>A0ABW5LQ34</accession>
<comment type="caution">
    <text evidence="1">The sequence shown here is derived from an EMBL/GenBank/DDBJ whole genome shotgun (WGS) entry which is preliminary data.</text>
</comment>
<organism evidence="1 2">
    <name type="scientific">Pseudotenacibaculum haliotis</name>
    <dbReference type="NCBI Taxonomy" id="1862138"/>
    <lineage>
        <taxon>Bacteria</taxon>
        <taxon>Pseudomonadati</taxon>
        <taxon>Bacteroidota</taxon>
        <taxon>Flavobacteriia</taxon>
        <taxon>Flavobacteriales</taxon>
        <taxon>Flavobacteriaceae</taxon>
        <taxon>Pseudotenacibaculum</taxon>
    </lineage>
</organism>
<evidence type="ECO:0000313" key="1">
    <source>
        <dbReference type="EMBL" id="MFD2566068.1"/>
    </source>
</evidence>
<evidence type="ECO:0000313" key="2">
    <source>
        <dbReference type="Proteomes" id="UP001597508"/>
    </source>
</evidence>
<dbReference type="Proteomes" id="UP001597508">
    <property type="component" value="Unassembled WGS sequence"/>
</dbReference>
<keyword evidence="2" id="KW-1185">Reference proteome</keyword>